<feature type="transmembrane region" description="Helical" evidence="1">
    <location>
        <begin position="177"/>
        <end position="197"/>
    </location>
</feature>
<dbReference type="PANTHER" id="PTHR37314:SF4">
    <property type="entry name" value="UPF0700 TRANSMEMBRANE PROTEIN YOAK"/>
    <property type="match status" value="1"/>
</dbReference>
<protein>
    <recommendedName>
        <fullName evidence="6">DUF1275 domain-containing protein</fullName>
    </recommendedName>
</protein>
<feature type="transmembrane region" description="Helical" evidence="1">
    <location>
        <begin position="12"/>
        <end position="34"/>
    </location>
</feature>
<accession>A0A9W4X920</accession>
<evidence type="ECO:0008006" key="6">
    <source>
        <dbReference type="Google" id="ProtNLM"/>
    </source>
</evidence>
<gene>
    <name evidence="2" type="ORF">R53529_LOCUS482</name>
    <name evidence="3" type="ORF">R53530_LOCUS619</name>
</gene>
<dbReference type="Proteomes" id="UP001154259">
    <property type="component" value="Unassembled WGS sequence"/>
</dbReference>
<evidence type="ECO:0000256" key="1">
    <source>
        <dbReference type="SAM" id="Phobius"/>
    </source>
</evidence>
<dbReference type="RefSeq" id="WP_271807700.1">
    <property type="nucleotide sequence ID" value="NZ_CAMXCM010000001.1"/>
</dbReference>
<dbReference type="Pfam" id="PF06912">
    <property type="entry name" value="DUF1275"/>
    <property type="match status" value="1"/>
</dbReference>
<organism evidence="3 4">
    <name type="scientific">Commensalibacter communis</name>
    <dbReference type="NCBI Taxonomy" id="2972786"/>
    <lineage>
        <taxon>Bacteria</taxon>
        <taxon>Pseudomonadati</taxon>
        <taxon>Pseudomonadota</taxon>
        <taxon>Alphaproteobacteria</taxon>
        <taxon>Acetobacterales</taxon>
        <taxon>Acetobacteraceae</taxon>
    </lineage>
</organism>
<dbReference type="AlphaFoldDB" id="A0A9W4X920"/>
<dbReference type="InterPro" id="IPR010699">
    <property type="entry name" value="DUF1275"/>
</dbReference>
<keyword evidence="5" id="KW-1185">Reference proteome</keyword>
<dbReference type="EMBL" id="CAMXCS010000001">
    <property type="protein sequence ID" value="CAI3930279.1"/>
    <property type="molecule type" value="Genomic_DNA"/>
</dbReference>
<dbReference type="EMBL" id="CAMXCM010000001">
    <property type="protein sequence ID" value="CAI3930630.1"/>
    <property type="molecule type" value="Genomic_DNA"/>
</dbReference>
<name>A0A9W4X920_9PROT</name>
<feature type="transmembrane region" description="Helical" evidence="1">
    <location>
        <begin position="87"/>
        <end position="106"/>
    </location>
</feature>
<dbReference type="PANTHER" id="PTHR37314">
    <property type="entry name" value="SLR0142 PROTEIN"/>
    <property type="match status" value="1"/>
</dbReference>
<comment type="caution">
    <text evidence="3">The sequence shown here is derived from an EMBL/GenBank/DDBJ whole genome shotgun (WGS) entry which is preliminary data.</text>
</comment>
<evidence type="ECO:0000313" key="2">
    <source>
        <dbReference type="EMBL" id="CAI3930279.1"/>
    </source>
</evidence>
<evidence type="ECO:0000313" key="5">
    <source>
        <dbReference type="Proteomes" id="UP001154259"/>
    </source>
</evidence>
<dbReference type="Proteomes" id="UP001154255">
    <property type="component" value="Unassembled WGS sequence"/>
</dbReference>
<keyword evidence="1" id="KW-0812">Transmembrane</keyword>
<feature type="transmembrane region" description="Helical" evidence="1">
    <location>
        <begin position="112"/>
        <end position="132"/>
    </location>
</feature>
<feature type="transmembrane region" description="Helical" evidence="1">
    <location>
        <begin position="203"/>
        <end position="219"/>
    </location>
</feature>
<evidence type="ECO:0000313" key="3">
    <source>
        <dbReference type="EMBL" id="CAI3930630.1"/>
    </source>
</evidence>
<keyword evidence="1" id="KW-1133">Transmembrane helix</keyword>
<evidence type="ECO:0000313" key="4">
    <source>
        <dbReference type="Proteomes" id="UP001154255"/>
    </source>
</evidence>
<proteinExistence type="predicted"/>
<reference evidence="3" key="1">
    <citation type="submission" date="2022-10" db="EMBL/GenBank/DDBJ databases">
        <authorList>
            <person name="Botero Cardona J."/>
        </authorList>
    </citation>
    <scope>NUCLEOTIDE SEQUENCE</scope>
    <source>
        <strain evidence="3">LMG 31819</strain>
        <strain evidence="2">R-53529</strain>
    </source>
</reference>
<feature type="transmembrane region" description="Helical" evidence="1">
    <location>
        <begin position="54"/>
        <end position="75"/>
    </location>
</feature>
<sequence length="225" mass="25339">MHYKSLVSIYMLLFTFIGGFADASSYLISGIFTGHLTGNLVLSTVYAVNQNYSSLYRCIIAIFGFTIGTVLGVWFRTNPKIHLIYKTSIALLLQLVVVMCIFVINLRFYNNISHIIFFGGLGFALGLQNGTINNLHKIGIHSSYVTGMSTTLINNYFALHKNDPNYTDKKKEYIMQFFVILAFVTGALTSVICIHFMQFIGETILGILLMISIILSIYLQRRDLV</sequence>
<keyword evidence="1" id="KW-0472">Membrane</keyword>